<accession>A0ABP0FXW5</accession>
<feature type="region of interest" description="Disordered" evidence="2">
    <location>
        <begin position="89"/>
        <end position="113"/>
    </location>
</feature>
<dbReference type="PANTHER" id="PTHR47615">
    <property type="entry name" value="COILED-COIL DOMAIN-CONTAINING PROTEIN 158"/>
    <property type="match status" value="1"/>
</dbReference>
<dbReference type="Pfam" id="PF15921">
    <property type="entry name" value="CCDC158"/>
    <property type="match status" value="1"/>
</dbReference>
<gene>
    <name evidence="3" type="ORF">CVLEPA_LOCUS15425</name>
</gene>
<name>A0ABP0FXW5_CLALP</name>
<feature type="compositionally biased region" description="Basic residues" evidence="2">
    <location>
        <begin position="1214"/>
        <end position="1229"/>
    </location>
</feature>
<feature type="coiled-coil region" evidence="1">
    <location>
        <begin position="47"/>
        <end position="74"/>
    </location>
</feature>
<feature type="compositionally biased region" description="Polar residues" evidence="2">
    <location>
        <begin position="89"/>
        <end position="99"/>
    </location>
</feature>
<feature type="compositionally biased region" description="Basic and acidic residues" evidence="2">
    <location>
        <begin position="1025"/>
        <end position="1036"/>
    </location>
</feature>
<feature type="region of interest" description="Disordered" evidence="2">
    <location>
        <begin position="1198"/>
        <end position="1229"/>
    </location>
</feature>
<evidence type="ECO:0000313" key="3">
    <source>
        <dbReference type="EMBL" id="CAK8684441.1"/>
    </source>
</evidence>
<feature type="region of interest" description="Disordered" evidence="2">
    <location>
        <begin position="1025"/>
        <end position="1057"/>
    </location>
</feature>
<feature type="coiled-coil region" evidence="1">
    <location>
        <begin position="451"/>
        <end position="567"/>
    </location>
</feature>
<keyword evidence="4" id="KW-1185">Reference proteome</keyword>
<evidence type="ECO:0000256" key="1">
    <source>
        <dbReference type="SAM" id="Coils"/>
    </source>
</evidence>
<reference evidence="3 4" key="1">
    <citation type="submission" date="2024-02" db="EMBL/GenBank/DDBJ databases">
        <authorList>
            <person name="Daric V."/>
            <person name="Darras S."/>
        </authorList>
    </citation>
    <scope>NUCLEOTIDE SEQUENCE [LARGE SCALE GENOMIC DNA]</scope>
</reference>
<dbReference type="PANTHER" id="PTHR47615:SF1">
    <property type="entry name" value="COILED-COIL DOMAIN-CONTAINING PROTEIN 158"/>
    <property type="match status" value="1"/>
</dbReference>
<comment type="caution">
    <text evidence="3">The sequence shown here is derived from an EMBL/GenBank/DDBJ whole genome shotgun (WGS) entry which is preliminary data.</text>
</comment>
<feature type="coiled-coil region" evidence="1">
    <location>
        <begin position="359"/>
        <end position="414"/>
    </location>
</feature>
<evidence type="ECO:0000313" key="4">
    <source>
        <dbReference type="Proteomes" id="UP001642483"/>
    </source>
</evidence>
<dbReference type="EMBL" id="CAWYQH010000097">
    <property type="protein sequence ID" value="CAK8684441.1"/>
    <property type="molecule type" value="Genomic_DNA"/>
</dbReference>
<keyword evidence="1" id="KW-0175">Coiled coil</keyword>
<feature type="coiled-coil region" evidence="1">
    <location>
        <begin position="831"/>
        <end position="928"/>
    </location>
</feature>
<sequence>MASSDYDRKIKQLFEEGRKLGASGLIEAGNTDSNAVKLTSSKPTIDVLQLQAELEKQRKETNQLQQDINAAKYRINKTGQVLDRENVQTAPGASYQDTNACGDYRSTSTPSRNFNSNNNVVANYGLGKVHSEYIASSTEMSALTKNKIYLENVLEDAQAQIEYLTRKLDESKESGEQQKEHFRRAIEELQRKLQETVAGRKKLMDLRQQDMDQQEEMIHNLQTTLKELAASNQMQEQALLDAHERMEILENRNQSNERAMSRIKIILGNMFQKEAGNSKSNRYFENDHLTDMLPDLLVDSFERFLKNATDESDCLRKQVLQLEAEQHAAKQSHDAERLVASSDAADMIRTLKLEQEKLLNDEKCRSQKAEELLSAMTNEVKQLQMDNNAQTRLAEDFRQQAAELNKQLDEARREHCDVKGDLQSRVVSLEYDVRSSNDLAQRVKGETAVQLQSITELQTRLQETLEELQTEREQRKALWVKDNESSREINELRSQVEDKSLEISRLREIAAQLRGDLTTRVAKEINEAENAERKKAEDKIEAISRENVSLREEVSRVRASLEATERQIADGAMERNGALQMLKEKDQQVERLTTQLGLTDRKLVEAIGDRKNLEENLKTLRSDYNDLTRTAKSSKSDLERTRSVANDKERISMQLRHQLETKTEHLKSAVQEAEVTNVKNKRLEDELKEVTAELQKSHDLVKSKEESLADYESRMSALNEEKCRISSDVQNIQVQVKNMMQSKQELTSQLKEAGFQVNHLIEERDLLTKELKTLQARYRDETGALKKELRHKKRDLHHTQESLQAMKSVDGKAAQIAADMQVEVTDKRAVIDSLQTELSKAYDKLELEQRETKHHKKECARLQKDVDDVTKSLKKTEEELRNKSKTEKGYRLGVERLQMALEKAAVRNAEAQMLINKQENEMSKANIQRNLDLMDKRIPSMQIPQAERASGAYGRTTSQPHNYVVLQNMLARIMTTMAPSRDATVSGSAQASLVNLAKADQRQAKYTSLPADEIYKVLAEVRDHLASRDSRPDVRSRKSKQKSLTSRKKQKIISVSSDDESSATPILMVHSNATVFNSTSRTTTFDDDTISDVEQHPTECHKTSSPFKAGVDFEGERPPSPVSILLGAGDSLHVGAKKPRTSTSPARILQESNVLSPDHDVYDIIRKEKAREKMVSAAISDNAEELCRQLQSRLEGLSKMGGRLEKQNQDTAKLIKKQERKLHQVRNVR</sequence>
<organism evidence="3 4">
    <name type="scientific">Clavelina lepadiformis</name>
    <name type="common">Light-bulb sea squirt</name>
    <name type="synonym">Ascidia lepadiformis</name>
    <dbReference type="NCBI Taxonomy" id="159417"/>
    <lineage>
        <taxon>Eukaryota</taxon>
        <taxon>Metazoa</taxon>
        <taxon>Chordata</taxon>
        <taxon>Tunicata</taxon>
        <taxon>Ascidiacea</taxon>
        <taxon>Aplousobranchia</taxon>
        <taxon>Clavelinidae</taxon>
        <taxon>Clavelina</taxon>
    </lineage>
</organism>
<feature type="compositionally biased region" description="Basic residues" evidence="2">
    <location>
        <begin position="1037"/>
        <end position="1051"/>
    </location>
</feature>
<feature type="coiled-coil region" evidence="1">
    <location>
        <begin position="140"/>
        <end position="259"/>
    </location>
</feature>
<dbReference type="InterPro" id="IPR031809">
    <property type="entry name" value="CCDC158"/>
</dbReference>
<feature type="coiled-coil region" evidence="1">
    <location>
        <begin position="666"/>
        <end position="777"/>
    </location>
</feature>
<feature type="coiled-coil region" evidence="1">
    <location>
        <begin position="603"/>
        <end position="630"/>
    </location>
</feature>
<proteinExistence type="predicted"/>
<protein>
    <submittedName>
        <fullName evidence="3">Uncharacterized protein</fullName>
    </submittedName>
</protein>
<evidence type="ECO:0000256" key="2">
    <source>
        <dbReference type="SAM" id="MobiDB-lite"/>
    </source>
</evidence>
<dbReference type="Proteomes" id="UP001642483">
    <property type="component" value="Unassembled WGS sequence"/>
</dbReference>